<feature type="modified residue" description="N6-(pyridoxal phosphate)lysine" evidence="2 3">
    <location>
        <position position="35"/>
    </location>
</feature>
<name>A0AAF1D7Q5_9PROT</name>
<feature type="domain" description="Alanine racemase N-terminal" evidence="5">
    <location>
        <begin position="27"/>
        <end position="229"/>
    </location>
</feature>
<keyword evidence="1 2" id="KW-0663">Pyridoxal phosphate</keyword>
<dbReference type="HAMAP" id="MF_02087">
    <property type="entry name" value="PLP_homeostasis"/>
    <property type="match status" value="1"/>
</dbReference>
<comment type="function">
    <text evidence="2">Pyridoxal 5'-phosphate (PLP)-binding protein, which is involved in PLP homeostasis.</text>
</comment>
<evidence type="ECO:0000259" key="5">
    <source>
        <dbReference type="Pfam" id="PF01168"/>
    </source>
</evidence>
<comment type="similarity">
    <text evidence="2 4">Belongs to the pyridoxal phosphate-binding protein YggS/PROSC family.</text>
</comment>
<dbReference type="EMBL" id="CP040986">
    <property type="protein sequence ID" value="QDD13768.1"/>
    <property type="molecule type" value="Genomic_DNA"/>
</dbReference>
<dbReference type="RefSeq" id="WP_139883607.1">
    <property type="nucleotide sequence ID" value="NZ_CP040986.1"/>
</dbReference>
<dbReference type="SUPFAM" id="SSF51419">
    <property type="entry name" value="PLP-binding barrel"/>
    <property type="match status" value="1"/>
</dbReference>
<accession>A0AAF1D7Q5</accession>
<evidence type="ECO:0000313" key="7">
    <source>
        <dbReference type="Proteomes" id="UP000312102"/>
    </source>
</evidence>
<dbReference type="AlphaFoldDB" id="A0AAF1D7Q5"/>
<evidence type="ECO:0000256" key="1">
    <source>
        <dbReference type="ARBA" id="ARBA00022898"/>
    </source>
</evidence>
<sequence length="238" mass="26667">MSTISHNISQIHDDIQEASAINASPEKITLVAVSKSQNFNKIIEAFDVGILNFGENYLQEALDKKKHLEKFPIQWHFLGPIQGNKCKLIAENFNWVHSVDRIKVMKLLNDNRPSNLPPLNICIQINTSGEETKSGIPIKDAKAHLKELIQVLKELPKLKLRGIMSIPSNTKDAKQVIDEFKAMHTLYSELKNEMSSIDTLSMGMSNDFKLAIEYGSNLVRIGTAIFGVRALKTQGVDN</sequence>
<gene>
    <name evidence="6" type="ORF">FIT61_04915</name>
</gene>
<protein>
    <recommendedName>
        <fullName evidence="2">Pyridoxal phosphate homeostasis protein</fullName>
        <shortName evidence="2">PLP homeostasis protein</shortName>
    </recommendedName>
</protein>
<organism evidence="6 7">
    <name type="scientific">Candidatus Methylopumilus rimovensis</name>
    <dbReference type="NCBI Taxonomy" id="2588535"/>
    <lineage>
        <taxon>Bacteria</taxon>
        <taxon>Pseudomonadati</taxon>
        <taxon>Pseudomonadota</taxon>
        <taxon>Betaproteobacteria</taxon>
        <taxon>Nitrosomonadales</taxon>
        <taxon>Methylophilaceae</taxon>
        <taxon>Candidatus Methylopumilus</taxon>
    </lineage>
</organism>
<reference evidence="6 7" key="1">
    <citation type="journal article" date="2019" name="ISME J.">
        <title>Evolution in action: habitat transition from sediment to the pelagial leads to genome streamlining in Methylophilaceae.</title>
        <authorList>
            <person name="Salcher M."/>
            <person name="Schaefle D."/>
            <person name="Kaspar M."/>
            <person name="Neuenschwander S.M."/>
            <person name="Ghai R."/>
        </authorList>
    </citation>
    <scope>NUCLEOTIDE SEQUENCE [LARGE SCALE GENOMIC DNA]</scope>
    <source>
        <strain evidence="6 7">MMS-RI-1</strain>
    </source>
</reference>
<evidence type="ECO:0000256" key="3">
    <source>
        <dbReference type="PIRSR" id="PIRSR004848-1"/>
    </source>
</evidence>
<dbReference type="Pfam" id="PF01168">
    <property type="entry name" value="Ala_racemase_N"/>
    <property type="match status" value="1"/>
</dbReference>
<proteinExistence type="inferred from homology"/>
<dbReference type="Gene3D" id="3.20.20.10">
    <property type="entry name" value="Alanine racemase"/>
    <property type="match status" value="1"/>
</dbReference>
<dbReference type="NCBIfam" id="TIGR00044">
    <property type="entry name" value="YggS family pyridoxal phosphate-dependent enzyme"/>
    <property type="match status" value="1"/>
</dbReference>
<dbReference type="InterPro" id="IPR001608">
    <property type="entry name" value="Ala_racemase_N"/>
</dbReference>
<evidence type="ECO:0000256" key="4">
    <source>
        <dbReference type="RuleBase" id="RU004514"/>
    </source>
</evidence>
<dbReference type="FunFam" id="3.20.20.10:FF:000018">
    <property type="entry name" value="Pyridoxal phosphate homeostasis protein"/>
    <property type="match status" value="1"/>
</dbReference>
<dbReference type="KEGG" id="mrk:FIT61_04915"/>
<dbReference type="PANTHER" id="PTHR10146">
    <property type="entry name" value="PROLINE SYNTHETASE CO-TRANSCRIBED BACTERIAL HOMOLOG PROTEIN"/>
    <property type="match status" value="1"/>
</dbReference>
<dbReference type="InterPro" id="IPR029066">
    <property type="entry name" value="PLP-binding_barrel"/>
</dbReference>
<comment type="cofactor">
    <cofactor evidence="3">
        <name>pyridoxal 5'-phosphate</name>
        <dbReference type="ChEBI" id="CHEBI:597326"/>
    </cofactor>
</comment>
<evidence type="ECO:0000313" key="6">
    <source>
        <dbReference type="EMBL" id="QDD13768.1"/>
    </source>
</evidence>
<evidence type="ECO:0000256" key="2">
    <source>
        <dbReference type="HAMAP-Rule" id="MF_02087"/>
    </source>
</evidence>
<dbReference type="PANTHER" id="PTHR10146:SF14">
    <property type="entry name" value="PYRIDOXAL PHOSPHATE HOMEOSTASIS PROTEIN"/>
    <property type="match status" value="1"/>
</dbReference>
<keyword evidence="7" id="KW-1185">Reference proteome</keyword>
<dbReference type="GO" id="GO:0030170">
    <property type="term" value="F:pyridoxal phosphate binding"/>
    <property type="evidence" value="ECO:0007669"/>
    <property type="project" value="UniProtKB-UniRule"/>
</dbReference>
<dbReference type="InterPro" id="IPR011078">
    <property type="entry name" value="PyrdxlP_homeostasis"/>
</dbReference>
<dbReference type="PIRSF" id="PIRSF004848">
    <property type="entry name" value="YBL036c_PLPDEIII"/>
    <property type="match status" value="1"/>
</dbReference>
<dbReference type="Proteomes" id="UP000312102">
    <property type="component" value="Chromosome"/>
</dbReference>